<evidence type="ECO:0000313" key="7">
    <source>
        <dbReference type="EnsemblMetazoa" id="HelroP171677"/>
    </source>
</evidence>
<evidence type="ECO:0000313" key="6">
    <source>
        <dbReference type="EMBL" id="ESO05309.1"/>
    </source>
</evidence>
<gene>
    <name evidence="7" type="primary">20203743</name>
    <name evidence="6" type="ORF">HELRODRAFT_171677</name>
</gene>
<reference evidence="7" key="3">
    <citation type="submission" date="2015-06" db="UniProtKB">
        <authorList>
            <consortium name="EnsemblMetazoa"/>
        </authorList>
    </citation>
    <scope>IDENTIFICATION</scope>
</reference>
<feature type="domain" description="SH3" evidence="5">
    <location>
        <begin position="831"/>
        <end position="901"/>
    </location>
</feature>
<reference evidence="6 8" key="2">
    <citation type="journal article" date="2013" name="Nature">
        <title>Insights into bilaterian evolution from three spiralian genomes.</title>
        <authorList>
            <person name="Simakov O."/>
            <person name="Marletaz F."/>
            <person name="Cho S.J."/>
            <person name="Edsinger-Gonzales E."/>
            <person name="Havlak P."/>
            <person name="Hellsten U."/>
            <person name="Kuo D.H."/>
            <person name="Larsson T."/>
            <person name="Lv J."/>
            <person name="Arendt D."/>
            <person name="Savage R."/>
            <person name="Osoegawa K."/>
            <person name="de Jong P."/>
            <person name="Grimwood J."/>
            <person name="Chapman J.A."/>
            <person name="Shapiro H."/>
            <person name="Aerts A."/>
            <person name="Otillar R.P."/>
            <person name="Terry A.Y."/>
            <person name="Boore J.L."/>
            <person name="Grigoriev I.V."/>
            <person name="Lindberg D.R."/>
            <person name="Seaver E.C."/>
            <person name="Weisblat D.A."/>
            <person name="Putnam N.H."/>
            <person name="Rokhsar D.S."/>
        </authorList>
    </citation>
    <scope>NUCLEOTIDE SEQUENCE</scope>
</reference>
<evidence type="ECO:0000256" key="1">
    <source>
        <dbReference type="ARBA" id="ARBA00022443"/>
    </source>
</evidence>
<feature type="compositionally biased region" description="Basic residues" evidence="4">
    <location>
        <begin position="101"/>
        <end position="114"/>
    </location>
</feature>
<accession>T1F4J4</accession>
<evidence type="ECO:0000256" key="4">
    <source>
        <dbReference type="SAM" id="MobiDB-lite"/>
    </source>
</evidence>
<feature type="coiled-coil region" evidence="3">
    <location>
        <begin position="464"/>
        <end position="491"/>
    </location>
</feature>
<evidence type="ECO:0000256" key="3">
    <source>
        <dbReference type="SAM" id="Coils"/>
    </source>
</evidence>
<evidence type="ECO:0000256" key="2">
    <source>
        <dbReference type="PROSITE-ProRule" id="PRU00192"/>
    </source>
</evidence>
<keyword evidence="3" id="KW-0175">Coiled coil</keyword>
<evidence type="ECO:0000313" key="8">
    <source>
        <dbReference type="Proteomes" id="UP000015101"/>
    </source>
</evidence>
<dbReference type="InParanoid" id="T1F4J4"/>
<dbReference type="HOGENOM" id="CLU_321670_0_0_1"/>
<evidence type="ECO:0000259" key="5">
    <source>
        <dbReference type="PROSITE" id="PS50002"/>
    </source>
</evidence>
<feature type="region of interest" description="Disordered" evidence="4">
    <location>
        <begin position="1"/>
        <end position="22"/>
    </location>
</feature>
<keyword evidence="8" id="KW-1185">Reference proteome</keyword>
<dbReference type="EnsemblMetazoa" id="HelroT171677">
    <property type="protein sequence ID" value="HelroP171677"/>
    <property type="gene ID" value="HelroG171677"/>
</dbReference>
<dbReference type="GeneID" id="20203743"/>
<feature type="compositionally biased region" description="Polar residues" evidence="4">
    <location>
        <begin position="152"/>
        <end position="162"/>
    </location>
</feature>
<reference evidence="8" key="1">
    <citation type="submission" date="2012-12" db="EMBL/GenBank/DDBJ databases">
        <authorList>
            <person name="Hellsten U."/>
            <person name="Grimwood J."/>
            <person name="Chapman J.A."/>
            <person name="Shapiro H."/>
            <person name="Aerts A."/>
            <person name="Otillar R.P."/>
            <person name="Terry A.Y."/>
            <person name="Boore J.L."/>
            <person name="Simakov O."/>
            <person name="Marletaz F."/>
            <person name="Cho S.-J."/>
            <person name="Edsinger-Gonzales E."/>
            <person name="Havlak P."/>
            <person name="Kuo D.-H."/>
            <person name="Larsson T."/>
            <person name="Lv J."/>
            <person name="Arendt D."/>
            <person name="Savage R."/>
            <person name="Osoegawa K."/>
            <person name="de Jong P."/>
            <person name="Lindberg D.R."/>
            <person name="Seaver E.C."/>
            <person name="Weisblat D.A."/>
            <person name="Putnam N.H."/>
            <person name="Grigoriev I.V."/>
            <person name="Rokhsar D.S."/>
        </authorList>
    </citation>
    <scope>NUCLEOTIDE SEQUENCE</scope>
</reference>
<dbReference type="EMBL" id="KB096365">
    <property type="protein sequence ID" value="ESO05309.1"/>
    <property type="molecule type" value="Genomic_DNA"/>
</dbReference>
<dbReference type="CTD" id="20203743"/>
<keyword evidence="1 2" id="KW-0728">SH3 domain</keyword>
<organism evidence="7 8">
    <name type="scientific">Helobdella robusta</name>
    <name type="common">Californian leech</name>
    <dbReference type="NCBI Taxonomy" id="6412"/>
    <lineage>
        <taxon>Eukaryota</taxon>
        <taxon>Metazoa</taxon>
        <taxon>Spiralia</taxon>
        <taxon>Lophotrochozoa</taxon>
        <taxon>Annelida</taxon>
        <taxon>Clitellata</taxon>
        <taxon>Hirudinea</taxon>
        <taxon>Rhynchobdellida</taxon>
        <taxon>Glossiphoniidae</taxon>
        <taxon>Helobdella</taxon>
    </lineage>
</organism>
<dbReference type="PROSITE" id="PS50002">
    <property type="entry name" value="SH3"/>
    <property type="match status" value="1"/>
</dbReference>
<feature type="coiled-coil region" evidence="3">
    <location>
        <begin position="206"/>
        <end position="411"/>
    </location>
</feature>
<dbReference type="AlphaFoldDB" id="T1F4J4"/>
<dbReference type="InterPro" id="IPR036028">
    <property type="entry name" value="SH3-like_dom_sf"/>
</dbReference>
<feature type="region of interest" description="Disordered" evidence="4">
    <location>
        <begin position="92"/>
        <end position="131"/>
    </location>
</feature>
<dbReference type="Gene3D" id="1.10.287.1490">
    <property type="match status" value="1"/>
</dbReference>
<dbReference type="RefSeq" id="XP_009016624.1">
    <property type="nucleotide sequence ID" value="XM_009018376.1"/>
</dbReference>
<protein>
    <recommendedName>
        <fullName evidence="5">SH3 domain-containing protein</fullName>
    </recommendedName>
</protein>
<dbReference type="Gene3D" id="2.30.30.40">
    <property type="entry name" value="SH3 Domains"/>
    <property type="match status" value="1"/>
</dbReference>
<dbReference type="SUPFAM" id="SSF50044">
    <property type="entry name" value="SH3-domain"/>
    <property type="match status" value="1"/>
</dbReference>
<sequence length="901" mass="103256">MDYQGKHIKKYDDPDKTSQASLRQGSITSDLDDLTVIAEFASSDDEELATIYKISNPYEVVGCSIKSNATFTNDLNSNWLSSESGDDLDVLVENNTSTGNSKKKLHGREKRTRLKSAGSQTATAKNSRATSPVDDFLTNEKENMTGKVNPFLNKTDTKNVGTMTVGRDDRSNRKIPLVHTFVNTDSLQLKNASTCTERDESQLEIIKQLKETLSGERGNLKNKTEQYESLLDEYDMMREEDQGCQASVAQQSKSTQDDLTMEAELKDKLSTTDNEIASIRNELDAKSESIDILLEDLEIKEKEIEELKNQTNSLKSDLERFKNENDELKHLSGLQIKKNETESSVLKKNERLQNELNKVSSDLLQIQQNLGRANKVVEEKSFEIEKLKNELEEFRRKEIDLDRIIESLKNQLHMLNDKISQRVYEDMQQNNKTATEKEHEENLLKEITRLMQLNSDLHRIISTSNIHNEDYQELSRKYNELRNISSRLQTAIAPLKAKLSLANKKCRAKNNFLEEILKSDHGNKIPTEFRQQIENSLKDDEHYRALSPLTIDRIERLEHNLINHLHDRLPYHDSARVQSFSNLLGETTTYNPFKPSTSKSMTDLHLISLLDNNSKLPNSSQYDRHTASNGDHVYRNDLLYKRTPTLIDTPSKTKLENVVGDDSYFFSKDFKNKHESTSLSNMSARPTSFLNNISKENRPKKTDVFDTLAGQPRNFQIEKVANQNRKFYFCWEPPVNDIKDYPVIGYEFYVNGIKKDYIPGRRTTNYAIDYVSSKSLPIIFALRSITLDGVRSRSSEIILHGLQHIRNDDSLEKITTGKHQLEKSTLDLTQLKKQTFIAFYDFNATDNNVIRNGISYSEISFETGDMLETFGEVLPNGYIFGRVKGTDNVGLIPANFLEKTF</sequence>
<dbReference type="SMART" id="SM00326">
    <property type="entry name" value="SH3"/>
    <property type="match status" value="1"/>
</dbReference>
<name>T1F4J4_HELRO</name>
<feature type="region of interest" description="Disordered" evidence="4">
    <location>
        <begin position="146"/>
        <end position="168"/>
    </location>
</feature>
<proteinExistence type="predicted"/>
<dbReference type="InterPro" id="IPR001452">
    <property type="entry name" value="SH3_domain"/>
</dbReference>
<dbReference type="KEGG" id="hro:HELRODRAFT_171677"/>
<dbReference type="EMBL" id="AMQM01003913">
    <property type="status" value="NOT_ANNOTATED_CDS"/>
    <property type="molecule type" value="Genomic_DNA"/>
</dbReference>
<dbReference type="Proteomes" id="UP000015101">
    <property type="component" value="Unassembled WGS sequence"/>
</dbReference>
<feature type="compositionally biased region" description="Polar residues" evidence="4">
    <location>
        <begin position="117"/>
        <end position="130"/>
    </location>
</feature>